<name>A0ACB8QZ65_9AGAM</name>
<comment type="caution">
    <text evidence="1">The sequence shown here is derived from an EMBL/GenBank/DDBJ whole genome shotgun (WGS) entry which is preliminary data.</text>
</comment>
<dbReference type="EMBL" id="MU273465">
    <property type="protein sequence ID" value="KAI0037181.1"/>
    <property type="molecule type" value="Genomic_DNA"/>
</dbReference>
<organism evidence="1 2">
    <name type="scientific">Vararia minispora EC-137</name>
    <dbReference type="NCBI Taxonomy" id="1314806"/>
    <lineage>
        <taxon>Eukaryota</taxon>
        <taxon>Fungi</taxon>
        <taxon>Dikarya</taxon>
        <taxon>Basidiomycota</taxon>
        <taxon>Agaricomycotina</taxon>
        <taxon>Agaricomycetes</taxon>
        <taxon>Russulales</taxon>
        <taxon>Lachnocladiaceae</taxon>
        <taxon>Vararia</taxon>
    </lineage>
</organism>
<reference evidence="1" key="2">
    <citation type="journal article" date="2022" name="New Phytol.">
        <title>Evolutionary transition to the ectomycorrhizal habit in the genomes of a hyperdiverse lineage of mushroom-forming fungi.</title>
        <authorList>
            <person name="Looney B."/>
            <person name="Miyauchi S."/>
            <person name="Morin E."/>
            <person name="Drula E."/>
            <person name="Courty P.E."/>
            <person name="Kohler A."/>
            <person name="Kuo A."/>
            <person name="LaButti K."/>
            <person name="Pangilinan J."/>
            <person name="Lipzen A."/>
            <person name="Riley R."/>
            <person name="Andreopoulos W."/>
            <person name="He G."/>
            <person name="Johnson J."/>
            <person name="Nolan M."/>
            <person name="Tritt A."/>
            <person name="Barry K.W."/>
            <person name="Grigoriev I.V."/>
            <person name="Nagy L.G."/>
            <person name="Hibbett D."/>
            <person name="Henrissat B."/>
            <person name="Matheny P.B."/>
            <person name="Labbe J."/>
            <person name="Martin F.M."/>
        </authorList>
    </citation>
    <scope>NUCLEOTIDE SEQUENCE</scope>
    <source>
        <strain evidence="1">EC-137</strain>
    </source>
</reference>
<reference evidence="1" key="1">
    <citation type="submission" date="2021-02" db="EMBL/GenBank/DDBJ databases">
        <authorList>
            <consortium name="DOE Joint Genome Institute"/>
            <person name="Ahrendt S."/>
            <person name="Looney B.P."/>
            <person name="Miyauchi S."/>
            <person name="Morin E."/>
            <person name="Drula E."/>
            <person name="Courty P.E."/>
            <person name="Chicoki N."/>
            <person name="Fauchery L."/>
            <person name="Kohler A."/>
            <person name="Kuo A."/>
            <person name="Labutti K."/>
            <person name="Pangilinan J."/>
            <person name="Lipzen A."/>
            <person name="Riley R."/>
            <person name="Andreopoulos W."/>
            <person name="He G."/>
            <person name="Johnson J."/>
            <person name="Barry K.W."/>
            <person name="Grigoriev I.V."/>
            <person name="Nagy L."/>
            <person name="Hibbett D."/>
            <person name="Henrissat B."/>
            <person name="Matheny P.B."/>
            <person name="Labbe J."/>
            <person name="Martin F."/>
        </authorList>
    </citation>
    <scope>NUCLEOTIDE SEQUENCE</scope>
    <source>
        <strain evidence="1">EC-137</strain>
    </source>
</reference>
<protein>
    <submittedName>
        <fullName evidence="1">Uncharacterized protein</fullName>
    </submittedName>
</protein>
<evidence type="ECO:0000313" key="2">
    <source>
        <dbReference type="Proteomes" id="UP000814128"/>
    </source>
</evidence>
<keyword evidence="2" id="KW-1185">Reference proteome</keyword>
<accession>A0ACB8QZ65</accession>
<sequence>MSHSSILLYDAPSAAPEAWAPNIWRIRFILNYKRLPYRTVWVEFHDVERASRSVKAPPTSMSRDGRPVYTLPILVDPALSVSGPIVLTNPNIIAEYLETTYPARPVFPSASRALQSVFAQYLSDVVLKPLLVIMVPLTYARLPPQAQAYFRGSPGMPAYMTTVPQREQAWAAVRDRFDQLATMLDKNRGPDGDGVVAMGRALSYADFTICSVLVWIERVSPEDGWVRVRQWSGGRWARLWDRCSSYMEVL</sequence>
<evidence type="ECO:0000313" key="1">
    <source>
        <dbReference type="EMBL" id="KAI0037181.1"/>
    </source>
</evidence>
<dbReference type="Proteomes" id="UP000814128">
    <property type="component" value="Unassembled WGS sequence"/>
</dbReference>
<gene>
    <name evidence="1" type="ORF">K488DRAFT_75508</name>
</gene>
<proteinExistence type="predicted"/>